<dbReference type="Proteomes" id="UP000199159">
    <property type="component" value="Unassembled WGS sequence"/>
</dbReference>
<evidence type="ECO:0000313" key="1">
    <source>
        <dbReference type="EMBL" id="SDP43596.1"/>
    </source>
</evidence>
<dbReference type="AlphaFoldDB" id="A0A1H0SQW9"/>
<accession>A0A1H0SQW9</accession>
<evidence type="ECO:0000313" key="2">
    <source>
        <dbReference type="Proteomes" id="UP000199159"/>
    </source>
</evidence>
<dbReference type="RefSeq" id="WP_090851521.1">
    <property type="nucleotide sequence ID" value="NZ_FNJU01000003.1"/>
</dbReference>
<gene>
    <name evidence="1" type="ORF">SAMN05216565_10350</name>
</gene>
<keyword evidence="2" id="KW-1185">Reference proteome</keyword>
<dbReference type="STRING" id="930152.SAMN05216565_10350"/>
<dbReference type="EMBL" id="FNJU01000003">
    <property type="protein sequence ID" value="SDP43596.1"/>
    <property type="molecule type" value="Genomic_DNA"/>
</dbReference>
<reference evidence="2" key="1">
    <citation type="submission" date="2016-10" db="EMBL/GenBank/DDBJ databases">
        <authorList>
            <person name="Varghese N."/>
            <person name="Submissions S."/>
        </authorList>
    </citation>
    <scope>NUCLEOTIDE SEQUENCE [LARGE SCALE GENOMIC DNA]</scope>
    <source>
        <strain evidence="2">IBRC-M10078</strain>
    </source>
</reference>
<name>A0A1H0SQW9_9BACI</name>
<proteinExistence type="predicted"/>
<sequence>MELTVGAWFNEPKINFKFSHKVDLFIRQQIIEDTMKPLGLLDIEKDIFLHLTVCTKKEQDILEVFLPRKNKRAKSRNYGLWFPYYEIVNSEYPLKSYIYFYIQSLPLIFAEWGVTQEQINLVKQNVYSEILNNNEYELTEEELEELTFSENLDIDDLLEELGIEKER</sequence>
<protein>
    <submittedName>
        <fullName evidence="1">Uncharacterized protein</fullName>
    </submittedName>
</protein>
<organism evidence="1 2">
    <name type="scientific">Litchfieldia salsa</name>
    <dbReference type="NCBI Taxonomy" id="930152"/>
    <lineage>
        <taxon>Bacteria</taxon>
        <taxon>Bacillati</taxon>
        <taxon>Bacillota</taxon>
        <taxon>Bacilli</taxon>
        <taxon>Bacillales</taxon>
        <taxon>Bacillaceae</taxon>
        <taxon>Litchfieldia</taxon>
    </lineage>
</organism>
<dbReference type="OrthoDB" id="9805770at2"/>